<protein>
    <submittedName>
        <fullName evidence="8">Putative TamB/Tic236</fullName>
    </submittedName>
</protein>
<feature type="compositionally biased region" description="Low complexity" evidence="5">
    <location>
        <begin position="1658"/>
        <end position="1686"/>
    </location>
</feature>
<evidence type="ECO:0000313" key="8">
    <source>
        <dbReference type="EMBL" id="AYA72647.1"/>
    </source>
</evidence>
<feature type="region of interest" description="Disordered" evidence="5">
    <location>
        <begin position="71"/>
        <end position="130"/>
    </location>
</feature>
<feature type="compositionally biased region" description="Gly residues" evidence="5">
    <location>
        <begin position="1645"/>
        <end position="1657"/>
    </location>
</feature>
<feature type="compositionally biased region" description="Basic and acidic residues" evidence="5">
    <location>
        <begin position="1129"/>
        <end position="1139"/>
    </location>
</feature>
<evidence type="ECO:0000256" key="1">
    <source>
        <dbReference type="ARBA" id="ARBA00004167"/>
    </source>
</evidence>
<evidence type="ECO:0000256" key="4">
    <source>
        <dbReference type="ARBA" id="ARBA00023136"/>
    </source>
</evidence>
<evidence type="ECO:0000256" key="5">
    <source>
        <dbReference type="SAM" id="MobiDB-lite"/>
    </source>
</evidence>
<sequence>MACSGKRSARDCIERCESLNFPSCFRRSGFSFIGPWTAHERQDASIFIPCCPISFQKRKFVRFRRGSASVRRTQRGGDVRASSSDQNGSVARDDVDTPLARRGHHPETQPPDTTQFAQAGANGGSETPAKTAFQPALAPSLAHTLERRLPQLRSTFLSLFGCITVLFIRFATATVFLGIMVLAWLGYFAANQRLGALVHSAASTSLGRSIKVGRLKRLVLPLGVAAGKLEMAPDASKPCGSLGAVQVRLAIEPRRWITLRTGRVRFDVQFRRVALELHQHQPGEWDLGWSVTPGKRTDDASSDVNTADALPSGQRARSVPTQELPANGAEQALPPALAEATLPVALRVVEFKRSSVALDVLGTGDSAFGRGIYVFRGIHGRLVFAQGMNALTGKLSFETEHRGAGSCELALDLQRNIHRISVQTRALPAKTVVALLNLPFESDTGRVHGQVALVLRPDAKAPELTGTGRLQQVALRLAPDAPSFTGISGRLRFDESMVIFEGPTGFFGQLPITVVGSIDLSKDYNLIGFVRRVAISDVLKTFRVESPIPVHGSVKAEVRMHGPLESPLLTGAAISVGAPWRADRIHLRNARADFQLDTRSMELQIAAMEATLQDGGQLSGHGVLKLAANGAVTASSIRDTEANESSSPVAVNDSRAERDPATQEPSVQLALNLRGAHAGPLLARYLHEPGKQGTVMDPIGRLSAELTVSGPLSEAELNLRWRLVGTAPPEASQTVASCGAEAPTPNAKLYGAASGTLRMPLVARHTNANIDINTGTGARALAPVPAPPRTAVTGNTSTDPEPQRLRFTLDAYGIDLRRLAWRPEWTTAPKALLDTRLSADVTLQQPKRSTADAAQRQQAPCVEAFLDVRRLQLNEFGYTRRLAGKLRFHPDEGVQFQALPHEHSSAQRSAASTLQPGSDELQKLPVFLSVQLDPSFRRDLAVHLRRDRFRLDVSYQENSRFEACLENMPIEELLGPDYGAGGLVEATLSVDLQQERGTGSFALRDAYFRQFRCRAFAGELFWLDKTVFLQNSVIQQARSEYHIEGVYSSSNVAVGSAASTLPSWQTKIVIPRGDIAELACLAQAVNGQLDPTILSYWEIPPHLSLEEQILWFADYLCQSADVSPDDFLNDDRTLPRRAEPGSSASPAGDASAGAVISADGRRAQRKRPLKPPSLADLRGSYRGTISMSSGAERLAFDLNGEQWAIGPHELGTMCARGGIHRGIINLEQLSFQVASSSGAMVHLSGTADPAGALHANLHLAKVPLHLLSDYGLAPVRLTGVLHSSAELAGTVRDPTLHVKGLWQEASLNGLRLRDPQAELRCDLGRCRVRATAAVPVQQRNWGPVRPSWRFWKRPRPSVAQQRWLDGSETSTAKPGASRAASSDAAAAAAAMTLHGSMPLSGVRLEGSLPIRLAHVLERLLDPRIPLTERFTTFSLHDLLVATDASESMQIDVQVKRSGAALVAAFLPQVPVAGGSADLRIRLRGAPLQPQVTARCSLSDVRIAPPDLETPIESVYGEVELRDWMLHVHSMTGLVQGRVWSLKGVLPVWTPMTNWDASPSDAENVREPEPLTLQLENLPVHLRDRYHGRATGQVTVHGTALQPVLRGSLTLHDGSIMLLPGSSNRNTQRITNANSSSSGSISSSSSGGGGGGGGGGVGNSTTTTTSSSSNSSSTSTSNGNGSSNNTTPLRPDNELDMRTYESDESFMNPFLELVEQGFPDIVFEEFRLRLGSRTRVVFPLVLSLHLQGDVDLNGPLSDLRPSGSFRILDGSLNLLTNRLYLIRSVPNSVSFSPDAEQGAPLDPLLHVSLSDRRKYTVRLRNVRASKWESALEVLDAQGVPLERSQLVAMLNERLGNVSANLQLRNGGSLALRSLLNTYTVGGSLGRGGGTLWRLSPNVTARPESTALPGTGLLSEQLGVYGELESGRFVLSFSRDMQGLGITSISYRPWERFKMEYEKRETGEQHLEAKIYLRGASDD</sequence>
<feature type="region of interest" description="Disordered" evidence="5">
    <location>
        <begin position="288"/>
        <end position="318"/>
    </location>
</feature>
<dbReference type="InterPro" id="IPR053022">
    <property type="entry name" value="Chloroplast_translocon_comp"/>
</dbReference>
<feature type="region of interest" description="Disordered" evidence="5">
    <location>
        <begin position="636"/>
        <end position="663"/>
    </location>
</feature>
<evidence type="ECO:0000256" key="3">
    <source>
        <dbReference type="ARBA" id="ARBA00022989"/>
    </source>
</evidence>
<reference evidence="8" key="1">
    <citation type="submission" date="2018-01" db="EMBL/GenBank/DDBJ databases">
        <authorList>
            <person name="Gaut B.S."/>
            <person name="Morton B.R."/>
            <person name="Clegg M.T."/>
            <person name="Duvall M.R."/>
        </authorList>
    </citation>
    <scope>NUCLEOTIDE SEQUENCE</scope>
    <source>
        <strain evidence="8">10D</strain>
    </source>
</reference>
<dbReference type="GO" id="GO:0005886">
    <property type="term" value="C:plasma membrane"/>
    <property type="evidence" value="ECO:0007669"/>
    <property type="project" value="InterPro"/>
</dbReference>
<feature type="compositionally biased region" description="Low complexity" evidence="5">
    <location>
        <begin position="779"/>
        <end position="793"/>
    </location>
</feature>
<feature type="region of interest" description="Disordered" evidence="5">
    <location>
        <begin position="1128"/>
        <end position="1177"/>
    </location>
</feature>
<keyword evidence="3 6" id="KW-1133">Transmembrane helix</keyword>
<feature type="compositionally biased region" description="Low complexity" evidence="5">
    <location>
        <begin position="1633"/>
        <end position="1644"/>
    </location>
</feature>
<comment type="subcellular location">
    <subcellularLocation>
        <location evidence="1">Membrane</location>
        <topology evidence="1">Single-pass membrane protein</topology>
    </subcellularLocation>
</comment>
<dbReference type="EMBL" id="MG799551">
    <property type="protein sequence ID" value="AYA72647.1"/>
    <property type="molecule type" value="Genomic_DNA"/>
</dbReference>
<dbReference type="PANTHER" id="PTHR34457">
    <property type="entry name" value="EMBRYO DEFECTIVE 2410"/>
    <property type="match status" value="1"/>
</dbReference>
<feature type="transmembrane region" description="Helical" evidence="6">
    <location>
        <begin position="156"/>
        <end position="187"/>
    </location>
</feature>
<feature type="domain" description="Translocation and assembly module TamB C-terminal" evidence="7">
    <location>
        <begin position="1567"/>
        <end position="1812"/>
    </location>
</feature>
<dbReference type="PANTHER" id="PTHR34457:SF3">
    <property type="entry name" value="PROTEIN TIC236, CHLOROPLASTIC"/>
    <property type="match status" value="1"/>
</dbReference>
<organism evidence="8">
    <name type="scientific">Cyanidioschyzon merolae (strain NIES-3377 / 10D)</name>
    <name type="common">Unicellular red alga</name>
    <dbReference type="NCBI Taxonomy" id="280699"/>
    <lineage>
        <taxon>Eukaryota</taxon>
        <taxon>Rhodophyta</taxon>
        <taxon>Bangiophyceae</taxon>
        <taxon>Cyanidiales</taxon>
        <taxon>Cyanidiaceae</taxon>
        <taxon>Cyanidioschyzon</taxon>
    </lineage>
</organism>
<feature type="compositionally biased region" description="Polar residues" evidence="5">
    <location>
        <begin position="636"/>
        <end position="649"/>
    </location>
</feature>
<keyword evidence="4 6" id="KW-0472">Membrane</keyword>
<feature type="compositionally biased region" description="Polar residues" evidence="5">
    <location>
        <begin position="1620"/>
        <end position="1632"/>
    </location>
</feature>
<feature type="compositionally biased region" description="Low complexity" evidence="5">
    <location>
        <begin position="1140"/>
        <end position="1154"/>
    </location>
</feature>
<proteinExistence type="predicted"/>
<name>A0A385NFP1_CYAM1</name>
<feature type="region of interest" description="Disordered" evidence="5">
    <location>
        <begin position="779"/>
        <end position="802"/>
    </location>
</feature>
<feature type="region of interest" description="Disordered" evidence="5">
    <location>
        <begin position="1618"/>
        <end position="1693"/>
    </location>
</feature>
<dbReference type="InterPro" id="IPR007452">
    <property type="entry name" value="TamB_C"/>
</dbReference>
<keyword evidence="2 6" id="KW-0812">Transmembrane</keyword>
<evidence type="ECO:0000256" key="6">
    <source>
        <dbReference type="SAM" id="Phobius"/>
    </source>
</evidence>
<evidence type="ECO:0000259" key="7">
    <source>
        <dbReference type="Pfam" id="PF04357"/>
    </source>
</evidence>
<dbReference type="GO" id="GO:0009306">
    <property type="term" value="P:protein secretion"/>
    <property type="evidence" value="ECO:0007669"/>
    <property type="project" value="InterPro"/>
</dbReference>
<accession>A0A385NFP1</accession>
<dbReference type="Pfam" id="PF04357">
    <property type="entry name" value="TamB"/>
    <property type="match status" value="1"/>
</dbReference>
<evidence type="ECO:0000256" key="2">
    <source>
        <dbReference type="ARBA" id="ARBA00022692"/>
    </source>
</evidence>